<dbReference type="Pfam" id="PF02572">
    <property type="entry name" value="CobA_CobO_BtuR"/>
    <property type="match status" value="1"/>
</dbReference>
<dbReference type="SUPFAM" id="SSF52540">
    <property type="entry name" value="P-loop containing nucleoside triphosphate hydrolases"/>
    <property type="match status" value="1"/>
</dbReference>
<dbReference type="GO" id="GO:0008817">
    <property type="term" value="F:corrinoid adenosyltransferase activity"/>
    <property type="evidence" value="ECO:0007669"/>
    <property type="project" value="InterPro"/>
</dbReference>
<proteinExistence type="predicted"/>
<dbReference type="Proteomes" id="UP000290106">
    <property type="component" value="Unassembled WGS sequence"/>
</dbReference>
<dbReference type="GO" id="GO:0009236">
    <property type="term" value="P:cobalamin biosynthetic process"/>
    <property type="evidence" value="ECO:0007669"/>
    <property type="project" value="InterPro"/>
</dbReference>
<dbReference type="Gene3D" id="3.40.50.300">
    <property type="entry name" value="P-loop containing nucleotide triphosphate hydrolases"/>
    <property type="match status" value="1"/>
</dbReference>
<protein>
    <submittedName>
        <fullName evidence="1">Cob(I)yrinic acid a,c-diamide adenosyltransferase</fullName>
    </submittedName>
</protein>
<dbReference type="GO" id="GO:0005524">
    <property type="term" value="F:ATP binding"/>
    <property type="evidence" value="ECO:0007669"/>
    <property type="project" value="InterPro"/>
</dbReference>
<dbReference type="InterPro" id="IPR027417">
    <property type="entry name" value="P-loop_NTPase"/>
</dbReference>
<dbReference type="EMBL" id="SDKC01000001">
    <property type="protein sequence ID" value="RXS73876.1"/>
    <property type="molecule type" value="Genomic_DNA"/>
</dbReference>
<dbReference type="PANTHER" id="PTHR46638">
    <property type="entry name" value="CORRINOID ADENOSYLTRANSFERASE"/>
    <property type="match status" value="1"/>
</dbReference>
<gene>
    <name evidence="1" type="ORF">ETP43_00495</name>
</gene>
<dbReference type="PANTHER" id="PTHR46638:SF1">
    <property type="entry name" value="CORRINOID ADENOSYLTRANSFERASE"/>
    <property type="match status" value="1"/>
</dbReference>
<name>A0A4Q1RE73_9FIRM</name>
<sequence length="178" mass="20662">MKDNLGYVHVYCGDGKGKTTTAMGLCTRAAGYGYKVLIYQFMKNNKTSERKILQQVPNITFVNGLEQEKFSFQMTLSEKLERKNYYEKQFRKITAKAAEEDYDLLFFDELIYTIRAGLFDEQILLDYLKKEKPEHLEVILTGQQPSDELVELADYVSEIRKIKHPFDQGLPARPGIEK</sequence>
<dbReference type="AlphaFoldDB" id="A0A4Q1RE73"/>
<dbReference type="OrthoDB" id="9810309at2"/>
<dbReference type="InterPro" id="IPR003724">
    <property type="entry name" value="CblAdoTrfase_CobA"/>
</dbReference>
<dbReference type="RefSeq" id="WP_129256744.1">
    <property type="nucleotide sequence ID" value="NZ_SDKC01000001.1"/>
</dbReference>
<keyword evidence="1" id="KW-0808">Transferase</keyword>
<evidence type="ECO:0000313" key="2">
    <source>
        <dbReference type="Proteomes" id="UP000290106"/>
    </source>
</evidence>
<reference evidence="1 2" key="1">
    <citation type="submission" date="2019-01" db="EMBL/GenBank/DDBJ databases">
        <title>Blautia sp. nov. KGMB01111 isolated human feces.</title>
        <authorList>
            <person name="Park J.-E."/>
            <person name="Kim J.-S."/>
            <person name="Park S.-H."/>
        </authorList>
    </citation>
    <scope>NUCLEOTIDE SEQUENCE [LARGE SCALE GENOMIC DNA]</scope>
    <source>
        <strain evidence="1 2">KGMB01111</strain>
    </source>
</reference>
<accession>A0A4Q1RE73</accession>
<evidence type="ECO:0000313" key="1">
    <source>
        <dbReference type="EMBL" id="RXS73876.1"/>
    </source>
</evidence>
<keyword evidence="2" id="KW-1185">Reference proteome</keyword>
<dbReference type="PIRSF" id="PIRSF015617">
    <property type="entry name" value="Adensltrnsf_CobA"/>
    <property type="match status" value="1"/>
</dbReference>
<organism evidence="1 2">
    <name type="scientific">Blautia faecicola</name>
    <dbReference type="NCBI Taxonomy" id="2509240"/>
    <lineage>
        <taxon>Bacteria</taxon>
        <taxon>Bacillati</taxon>
        <taxon>Bacillota</taxon>
        <taxon>Clostridia</taxon>
        <taxon>Lachnospirales</taxon>
        <taxon>Lachnospiraceae</taxon>
        <taxon>Blautia</taxon>
    </lineage>
</organism>
<comment type="caution">
    <text evidence="1">The sequence shown here is derived from an EMBL/GenBank/DDBJ whole genome shotgun (WGS) entry which is preliminary data.</text>
</comment>